<evidence type="ECO:0000313" key="2">
    <source>
        <dbReference type="EMBL" id="MXY34304.1"/>
    </source>
</evidence>
<sequence>MHLSVLFPGWWRYSCDAGILAGGGTVNGRLDERCRSLVAELGLGSRADVRSVRPLTGGVASDIALVELGDKSICIKFALPKLKVAADWRAPVHRNAAEYAWLKFAADVAPECAVRVLGHSEERHGFAMEHVSGDGVYLWKSALLSEAPDRGEARAVGNLLGRLHAASASAGFDRNGFDNGGDFLALRIEPYLNYTAQRHPALAAPMKRMAEALHARQAVLIHGDASPKNVLFRTGNPILIDAECATMGDPSFDLAFCMNHLLLKAIHLHRARAQCLAKVLEFWEAYEPHVTWEPVAEIEARTCALLPMLFLARVDGKSPVEYLSEPEREVVRSLAQPLIKAPTRSLQALVEILSNALREVAA</sequence>
<evidence type="ECO:0000259" key="1">
    <source>
        <dbReference type="Pfam" id="PF01636"/>
    </source>
</evidence>
<dbReference type="SUPFAM" id="SSF56112">
    <property type="entry name" value="Protein kinase-like (PK-like)"/>
    <property type="match status" value="1"/>
</dbReference>
<dbReference type="AlphaFoldDB" id="A0A6B0XZY5"/>
<name>A0A6B0XZY5_9RHOB</name>
<comment type="caution">
    <text evidence="2">The sequence shown here is derived from an EMBL/GenBank/DDBJ whole genome shotgun (WGS) entry which is preliminary data.</text>
</comment>
<feature type="domain" description="Aminoglycoside phosphotransferase" evidence="1">
    <location>
        <begin position="52"/>
        <end position="260"/>
    </location>
</feature>
<keyword evidence="2" id="KW-0808">Transferase</keyword>
<accession>A0A6B0XZY5</accession>
<dbReference type="InterPro" id="IPR011009">
    <property type="entry name" value="Kinase-like_dom_sf"/>
</dbReference>
<proteinExistence type="predicted"/>
<organism evidence="2">
    <name type="scientific">Boseongicola sp. SB0664_bin_43</name>
    <dbReference type="NCBI Taxonomy" id="2604844"/>
    <lineage>
        <taxon>Bacteria</taxon>
        <taxon>Pseudomonadati</taxon>
        <taxon>Pseudomonadota</taxon>
        <taxon>Alphaproteobacteria</taxon>
        <taxon>Rhodobacterales</taxon>
        <taxon>Paracoccaceae</taxon>
        <taxon>Boseongicola</taxon>
    </lineage>
</organism>
<dbReference type="Gene3D" id="3.30.200.20">
    <property type="entry name" value="Phosphorylase Kinase, domain 1"/>
    <property type="match status" value="1"/>
</dbReference>
<dbReference type="Gene3D" id="3.90.1200.10">
    <property type="match status" value="1"/>
</dbReference>
<dbReference type="InterPro" id="IPR002575">
    <property type="entry name" value="Aminoglycoside_PTrfase"/>
</dbReference>
<dbReference type="Pfam" id="PF01636">
    <property type="entry name" value="APH"/>
    <property type="match status" value="1"/>
</dbReference>
<protein>
    <submittedName>
        <fullName evidence="2">Aminoglycoside phosphotransferase family protein</fullName>
    </submittedName>
</protein>
<dbReference type="EMBL" id="VXRY01000378">
    <property type="protein sequence ID" value="MXY34304.1"/>
    <property type="molecule type" value="Genomic_DNA"/>
</dbReference>
<gene>
    <name evidence="2" type="ORF">F4Y60_09495</name>
</gene>
<reference evidence="2" key="1">
    <citation type="submission" date="2019-09" db="EMBL/GenBank/DDBJ databases">
        <title>Characterisation of the sponge microbiome using genome-centric metagenomics.</title>
        <authorList>
            <person name="Engelberts J.P."/>
            <person name="Robbins S.J."/>
            <person name="De Goeij J.M."/>
            <person name="Aranda M."/>
            <person name="Bell S.C."/>
            <person name="Webster N.S."/>
        </authorList>
    </citation>
    <scope>NUCLEOTIDE SEQUENCE</scope>
    <source>
        <strain evidence="2">SB0664_bin_43</strain>
    </source>
</reference>
<dbReference type="GO" id="GO:0016740">
    <property type="term" value="F:transferase activity"/>
    <property type="evidence" value="ECO:0007669"/>
    <property type="project" value="UniProtKB-KW"/>
</dbReference>